<keyword evidence="2" id="KW-1185">Reference proteome</keyword>
<dbReference type="STRING" id="538381.GCA_001696535_00338"/>
<dbReference type="RefSeq" id="WP_228187951.1">
    <property type="nucleotide sequence ID" value="NZ_JAJGNR010000005.1"/>
</dbReference>
<dbReference type="Proteomes" id="UP000219331">
    <property type="component" value="Unassembled WGS sequence"/>
</dbReference>
<dbReference type="AlphaFoldDB" id="A0A285S877"/>
<sequence length="215" mass="22678">MIRDVKAERRGMAPRGTVWLALGCLLLAGCAGQASGNIGGWYSARGGVAPSGTRIYVCHAFGCALKTPFDFSPAHMRRLKAILAKGRKSPAAERAAIAEAIAWSERTIGPVVGSDKDVGGYDLHNAGVPGQMDCIDEATNTTSVLSIAARAGYLAHHEVASPVARGFFLDGRYPHATAVVRETKGGAAFAVDSWPEDNGVKPVIMPLDAWFAERS</sequence>
<name>A0A285S877_9HYPH</name>
<evidence type="ECO:0000313" key="2">
    <source>
        <dbReference type="Proteomes" id="UP000219331"/>
    </source>
</evidence>
<proteinExistence type="predicted"/>
<organism evidence="1 2">
    <name type="scientific">Stappia indica</name>
    <dbReference type="NCBI Taxonomy" id="538381"/>
    <lineage>
        <taxon>Bacteria</taxon>
        <taxon>Pseudomonadati</taxon>
        <taxon>Pseudomonadota</taxon>
        <taxon>Alphaproteobacteria</taxon>
        <taxon>Hyphomicrobiales</taxon>
        <taxon>Stappiaceae</taxon>
        <taxon>Stappia</taxon>
    </lineage>
</organism>
<reference evidence="1 2" key="1">
    <citation type="submission" date="2017-08" db="EMBL/GenBank/DDBJ databases">
        <authorList>
            <person name="de Groot N.N."/>
        </authorList>
    </citation>
    <scope>NUCLEOTIDE SEQUENCE [LARGE SCALE GENOMIC DNA]</scope>
    <source>
        <strain evidence="1 2">USBA 352</strain>
    </source>
</reference>
<evidence type="ECO:0000313" key="1">
    <source>
        <dbReference type="EMBL" id="SOC03187.1"/>
    </source>
</evidence>
<dbReference type="EMBL" id="OBML01000004">
    <property type="protein sequence ID" value="SOC03187.1"/>
    <property type="molecule type" value="Genomic_DNA"/>
</dbReference>
<dbReference type="PROSITE" id="PS51257">
    <property type="entry name" value="PROKAR_LIPOPROTEIN"/>
    <property type="match status" value="1"/>
</dbReference>
<accession>A0A285S877</accession>
<gene>
    <name evidence="1" type="ORF">SAMN05421512_10456</name>
</gene>
<protein>
    <submittedName>
        <fullName evidence="1">Uncharacterized protein</fullName>
    </submittedName>
</protein>